<protein>
    <recommendedName>
        <fullName evidence="1">Wings apart-like protein C-terminal domain-containing protein</fullName>
    </recommendedName>
</protein>
<dbReference type="OrthoDB" id="78088at2759"/>
<sequence>MRRNGLGIQDEKDIVSAFALTAVLVIFLSSNAAPHLLRQLAEDRIGLWLGGLFATEDDITKIAAQRSTNVSKATRSSLSGVKKILLQMPIWHNYAVSDLSPRTVALQLLNILMRSSDAKYLLQIVSDSSKDLAALANTYQDGGSTDDLDFALLISILETQSGLAAMIGHQMSDMQQQASRVAKFLQVTLERWPTRRGELDASLLKLATNTTNHETGSVVFNDVGLLSSLADCICSGFGFVKSAMGSNRFESSVYDELLLILGIMINVVEHCADARSSARGRPLECLVTMWLENQTLMNEVRLVAWEDPFSASY</sequence>
<evidence type="ECO:0000313" key="3">
    <source>
        <dbReference type="Proteomes" id="UP000053831"/>
    </source>
</evidence>
<keyword evidence="3" id="KW-1185">Reference proteome</keyword>
<organism evidence="2 3">
    <name type="scientific">Escovopsis weberi</name>
    <dbReference type="NCBI Taxonomy" id="150374"/>
    <lineage>
        <taxon>Eukaryota</taxon>
        <taxon>Fungi</taxon>
        <taxon>Dikarya</taxon>
        <taxon>Ascomycota</taxon>
        <taxon>Pezizomycotina</taxon>
        <taxon>Sordariomycetes</taxon>
        <taxon>Hypocreomycetidae</taxon>
        <taxon>Hypocreales</taxon>
        <taxon>Hypocreaceae</taxon>
        <taxon>Escovopsis</taxon>
    </lineage>
</organism>
<reference evidence="2 3" key="1">
    <citation type="submission" date="2015-07" db="EMBL/GenBank/DDBJ databases">
        <title>The genome of the fungus Escovopsis weberi, a specialized disease agent of ant agriculture.</title>
        <authorList>
            <person name="de Man T.J."/>
            <person name="Stajich J.E."/>
            <person name="Kubicek C.P."/>
            <person name="Chenthamara K."/>
            <person name="Atanasova L."/>
            <person name="Druzhinina I.S."/>
            <person name="Birnbaum S."/>
            <person name="Barribeau S.M."/>
            <person name="Teiling C."/>
            <person name="Suen G."/>
            <person name="Currie C."/>
            <person name="Gerardo N.M."/>
        </authorList>
    </citation>
    <scope>NUCLEOTIDE SEQUENCE [LARGE SCALE GENOMIC DNA]</scope>
</reference>
<dbReference type="Gene3D" id="1.25.10.10">
    <property type="entry name" value="Leucine-rich Repeat Variant"/>
    <property type="match status" value="1"/>
</dbReference>
<dbReference type="AlphaFoldDB" id="A0A0M9VS35"/>
<proteinExistence type="predicted"/>
<feature type="domain" description="Wings apart-like protein C-terminal" evidence="1">
    <location>
        <begin position="8"/>
        <end position="272"/>
    </location>
</feature>
<dbReference type="STRING" id="150374.A0A0M9VS35"/>
<gene>
    <name evidence="2" type="ORF">ESCO_006345</name>
</gene>
<evidence type="ECO:0000313" key="2">
    <source>
        <dbReference type="EMBL" id="KOS17292.1"/>
    </source>
</evidence>
<dbReference type="InterPro" id="IPR011989">
    <property type="entry name" value="ARM-like"/>
</dbReference>
<accession>A0A0M9VS35</accession>
<dbReference type="Proteomes" id="UP000053831">
    <property type="component" value="Unassembled WGS sequence"/>
</dbReference>
<dbReference type="EMBL" id="LGSR01000026">
    <property type="protein sequence ID" value="KOS17292.1"/>
    <property type="molecule type" value="Genomic_DNA"/>
</dbReference>
<comment type="caution">
    <text evidence="2">The sequence shown here is derived from an EMBL/GenBank/DDBJ whole genome shotgun (WGS) entry which is preliminary data.</text>
</comment>
<dbReference type="InterPro" id="IPR022771">
    <property type="entry name" value="WAPL_C"/>
</dbReference>
<name>A0A0M9VS35_ESCWE</name>
<evidence type="ECO:0000259" key="1">
    <source>
        <dbReference type="Pfam" id="PF07814"/>
    </source>
</evidence>
<dbReference type="Pfam" id="PF07814">
    <property type="entry name" value="WAPL"/>
    <property type="match status" value="1"/>
</dbReference>